<keyword evidence="3" id="KW-1185">Reference proteome</keyword>
<dbReference type="RefSeq" id="WP_176218748.1">
    <property type="nucleotide sequence ID" value="NZ_MSPX01000031.1"/>
</dbReference>
<feature type="domain" description="Fatty acid desaturase" evidence="1">
    <location>
        <begin position="22"/>
        <end position="93"/>
    </location>
</feature>
<dbReference type="EMBL" id="MSPX01000031">
    <property type="protein sequence ID" value="OQP83568.1"/>
    <property type="molecule type" value="Genomic_DNA"/>
</dbReference>
<name>A0ABX3P895_9HYPH</name>
<proteinExistence type="predicted"/>
<sequence>MGSVDADTCCLFPAAIINFHSQPPEHFDCDVSATDAPAKSRTVRAGRFAAWFVNNDNLHTSHHWMPNVPIGRLPHVEAEIGDLVVEKSTSYRASYKE</sequence>
<reference evidence="2 3" key="1">
    <citation type="journal article" date="2017" name="Antonie Van Leeuwenhoek">
        <title>Rhizobium rhizosphaerae sp. nov., a novel species isolated from rice rhizosphere.</title>
        <authorList>
            <person name="Zhao J.J."/>
            <person name="Zhang J."/>
            <person name="Zhang R.J."/>
            <person name="Zhang C.W."/>
            <person name="Yin H.Q."/>
            <person name="Zhang X.X."/>
        </authorList>
    </citation>
    <scope>NUCLEOTIDE SEQUENCE [LARGE SCALE GENOMIC DNA]</scope>
    <source>
        <strain evidence="2 3">RD15</strain>
    </source>
</reference>
<protein>
    <recommendedName>
        <fullName evidence="1">Fatty acid desaturase domain-containing protein</fullName>
    </recommendedName>
</protein>
<comment type="caution">
    <text evidence="2">The sequence shown here is derived from an EMBL/GenBank/DDBJ whole genome shotgun (WGS) entry which is preliminary data.</text>
</comment>
<accession>A0ABX3P895</accession>
<dbReference type="InterPro" id="IPR005804">
    <property type="entry name" value="FA_desaturase_dom"/>
</dbReference>
<gene>
    <name evidence="2" type="ORF">BTR14_22240</name>
</gene>
<evidence type="ECO:0000259" key="1">
    <source>
        <dbReference type="Pfam" id="PF00487"/>
    </source>
</evidence>
<dbReference type="Pfam" id="PF00487">
    <property type="entry name" value="FA_desaturase"/>
    <property type="match status" value="1"/>
</dbReference>
<organism evidence="2 3">
    <name type="scientific">Xaviernesmea rhizosphaerae</name>
    <dbReference type="NCBI Taxonomy" id="1672749"/>
    <lineage>
        <taxon>Bacteria</taxon>
        <taxon>Pseudomonadati</taxon>
        <taxon>Pseudomonadota</taxon>
        <taxon>Alphaproteobacteria</taxon>
        <taxon>Hyphomicrobiales</taxon>
        <taxon>Rhizobiaceae</taxon>
        <taxon>Rhizobium/Agrobacterium group</taxon>
        <taxon>Xaviernesmea</taxon>
    </lineage>
</organism>
<dbReference type="Proteomes" id="UP000192652">
    <property type="component" value="Unassembled WGS sequence"/>
</dbReference>
<evidence type="ECO:0000313" key="3">
    <source>
        <dbReference type="Proteomes" id="UP000192652"/>
    </source>
</evidence>
<evidence type="ECO:0000313" key="2">
    <source>
        <dbReference type="EMBL" id="OQP83568.1"/>
    </source>
</evidence>